<evidence type="ECO:0000313" key="2">
    <source>
        <dbReference type="Proteomes" id="UP001497535"/>
    </source>
</evidence>
<gene>
    <name evidence="1" type="ORF">MENTE1834_LOCUS38348</name>
</gene>
<reference evidence="1" key="1">
    <citation type="submission" date="2023-11" db="EMBL/GenBank/DDBJ databases">
        <authorList>
            <person name="Poullet M."/>
        </authorList>
    </citation>
    <scope>NUCLEOTIDE SEQUENCE</scope>
    <source>
        <strain evidence="1">E1834</strain>
    </source>
</reference>
<proteinExistence type="predicted"/>
<dbReference type="EMBL" id="CAVMJV010000083">
    <property type="protein sequence ID" value="CAK5090554.1"/>
    <property type="molecule type" value="Genomic_DNA"/>
</dbReference>
<organism evidence="1 2">
    <name type="scientific">Meloidogyne enterolobii</name>
    <name type="common">Root-knot nematode worm</name>
    <name type="synonym">Meloidogyne mayaguensis</name>
    <dbReference type="NCBI Taxonomy" id="390850"/>
    <lineage>
        <taxon>Eukaryota</taxon>
        <taxon>Metazoa</taxon>
        <taxon>Ecdysozoa</taxon>
        <taxon>Nematoda</taxon>
        <taxon>Chromadorea</taxon>
        <taxon>Rhabditida</taxon>
        <taxon>Tylenchina</taxon>
        <taxon>Tylenchomorpha</taxon>
        <taxon>Tylenchoidea</taxon>
        <taxon>Meloidogynidae</taxon>
        <taxon>Meloidogyninae</taxon>
        <taxon>Meloidogyne</taxon>
    </lineage>
</organism>
<protein>
    <submittedName>
        <fullName evidence="1">Uncharacterized protein</fullName>
    </submittedName>
</protein>
<dbReference type="Proteomes" id="UP001497535">
    <property type="component" value="Unassembled WGS sequence"/>
</dbReference>
<accession>A0ACB1AIA1</accession>
<comment type="caution">
    <text evidence="1">The sequence shown here is derived from an EMBL/GenBank/DDBJ whole genome shotgun (WGS) entry which is preliminary data.</text>
</comment>
<name>A0ACB1AIA1_MELEN</name>
<sequence>MAQSHSLLQDCRVLTNLVLNDSSHRAREIGTKIVKGQKIFSELWLCAVMVARLPGLYPHFLSVFRINCTNMENCNNLTKFKKYCLDRLDYIYAAWNALSSYSEKLELKNKNLEEEKKTWEEARKSWEEKMRILEEENNILKEEKNLAYKKLEEMTQFFNTFINQDVKQRNIFEEIESPENISANTSTSIEPESQNNYNNVAGPSNHIELTTLQPLNFKQLQVLFPVSSLPPRIEERTIWDEVDEEEEENLEKNLEEENEDDCW</sequence>
<keyword evidence="2" id="KW-1185">Reference proteome</keyword>
<evidence type="ECO:0000313" key="1">
    <source>
        <dbReference type="EMBL" id="CAK5090554.1"/>
    </source>
</evidence>